<accession>A0AAD6R0D1</accession>
<protein>
    <submittedName>
        <fullName evidence="1">Uncharacterized protein</fullName>
    </submittedName>
</protein>
<dbReference type="EMBL" id="JAQIZT010000004">
    <property type="protein sequence ID" value="KAJ6999763.1"/>
    <property type="molecule type" value="Genomic_DNA"/>
</dbReference>
<proteinExistence type="predicted"/>
<evidence type="ECO:0000313" key="1">
    <source>
        <dbReference type="EMBL" id="KAJ6999763.1"/>
    </source>
</evidence>
<gene>
    <name evidence="1" type="ORF">NC653_010491</name>
</gene>
<comment type="caution">
    <text evidence="1">The sequence shown here is derived from an EMBL/GenBank/DDBJ whole genome shotgun (WGS) entry which is preliminary data.</text>
</comment>
<keyword evidence="2" id="KW-1185">Reference proteome</keyword>
<reference evidence="1 2" key="1">
    <citation type="journal article" date="2023" name="Mol. Ecol. Resour.">
        <title>Chromosome-level genome assembly of a triploid poplar Populus alba 'Berolinensis'.</title>
        <authorList>
            <person name="Chen S."/>
            <person name="Yu Y."/>
            <person name="Wang X."/>
            <person name="Wang S."/>
            <person name="Zhang T."/>
            <person name="Zhou Y."/>
            <person name="He R."/>
            <person name="Meng N."/>
            <person name="Wang Y."/>
            <person name="Liu W."/>
            <person name="Liu Z."/>
            <person name="Liu J."/>
            <person name="Guo Q."/>
            <person name="Huang H."/>
            <person name="Sederoff R.R."/>
            <person name="Wang G."/>
            <person name="Qu G."/>
            <person name="Chen S."/>
        </authorList>
    </citation>
    <scope>NUCLEOTIDE SEQUENCE [LARGE SCALE GENOMIC DNA]</scope>
    <source>
        <strain evidence="1">SC-2020</strain>
    </source>
</reference>
<name>A0AAD6R0D1_9ROSI</name>
<organism evidence="1 2">
    <name type="scientific">Populus alba x Populus x berolinensis</name>
    <dbReference type="NCBI Taxonomy" id="444605"/>
    <lineage>
        <taxon>Eukaryota</taxon>
        <taxon>Viridiplantae</taxon>
        <taxon>Streptophyta</taxon>
        <taxon>Embryophyta</taxon>
        <taxon>Tracheophyta</taxon>
        <taxon>Spermatophyta</taxon>
        <taxon>Magnoliopsida</taxon>
        <taxon>eudicotyledons</taxon>
        <taxon>Gunneridae</taxon>
        <taxon>Pentapetalae</taxon>
        <taxon>rosids</taxon>
        <taxon>fabids</taxon>
        <taxon>Malpighiales</taxon>
        <taxon>Salicaceae</taxon>
        <taxon>Saliceae</taxon>
        <taxon>Populus</taxon>
    </lineage>
</organism>
<dbReference type="AlphaFoldDB" id="A0AAD6R0D1"/>
<evidence type="ECO:0000313" key="2">
    <source>
        <dbReference type="Proteomes" id="UP001164929"/>
    </source>
</evidence>
<dbReference type="Proteomes" id="UP001164929">
    <property type="component" value="Chromosome 4"/>
</dbReference>
<sequence>MAENSSSGAIYMVSTTTRIDDPTWIHGQIVVGTKNSSIRVYCSKGINDGGITHLKYQHACIKGYVEACKKVSP</sequence>